<evidence type="ECO:0000256" key="4">
    <source>
        <dbReference type="ARBA" id="ARBA00022448"/>
    </source>
</evidence>
<evidence type="ECO:0000256" key="12">
    <source>
        <dbReference type="ARBA" id="ARBA00023125"/>
    </source>
</evidence>
<evidence type="ECO:0000256" key="15">
    <source>
        <dbReference type="ARBA" id="ARBA00023242"/>
    </source>
</evidence>
<dbReference type="GO" id="GO:0008139">
    <property type="term" value="F:nuclear localization sequence binding"/>
    <property type="evidence" value="ECO:0007669"/>
    <property type="project" value="TreeGrafter"/>
</dbReference>
<evidence type="ECO:0000256" key="2">
    <source>
        <dbReference type="ARBA" id="ARBA00004126"/>
    </source>
</evidence>
<reference evidence="26" key="1">
    <citation type="submission" date="2017-11" db="EMBL/GenBank/DDBJ databases">
        <authorList>
            <person name="Lima N.C."/>
            <person name="Parody-Merino A.M."/>
            <person name="Battley P.F."/>
            <person name="Fidler A.E."/>
            <person name="Prosdocimi F."/>
        </authorList>
    </citation>
    <scope>NUCLEOTIDE SEQUENCE [LARGE SCALE GENOMIC DNA]</scope>
</reference>
<dbReference type="Pfam" id="PF08604">
    <property type="entry name" value="Nup153"/>
    <property type="match status" value="2"/>
</dbReference>
<comment type="cofactor">
    <cofactor evidence="1">
        <name>Zn(2+)</name>
        <dbReference type="ChEBI" id="CHEBI:29105"/>
    </cofactor>
</comment>
<dbReference type="PANTHER" id="PTHR23193">
    <property type="entry name" value="NUCLEAR PORE COMPLEX PROTEIN NUP"/>
    <property type="match status" value="1"/>
</dbReference>
<feature type="compositionally biased region" description="Basic and acidic residues" evidence="22">
    <location>
        <begin position="371"/>
        <end position="383"/>
    </location>
</feature>
<evidence type="ECO:0000256" key="19">
    <source>
        <dbReference type="ARBA" id="ARBA00079437"/>
    </source>
</evidence>
<evidence type="ECO:0000256" key="7">
    <source>
        <dbReference type="ARBA" id="ARBA00022771"/>
    </source>
</evidence>
<evidence type="ECO:0000256" key="18">
    <source>
        <dbReference type="ARBA" id="ARBA00078197"/>
    </source>
</evidence>
<dbReference type="GO" id="GO:0003677">
    <property type="term" value="F:DNA binding"/>
    <property type="evidence" value="ECO:0007669"/>
    <property type="project" value="UniProtKB-KW"/>
</dbReference>
<evidence type="ECO:0000256" key="21">
    <source>
        <dbReference type="PROSITE-ProRule" id="PRU00322"/>
    </source>
</evidence>
<evidence type="ECO:0000256" key="16">
    <source>
        <dbReference type="ARBA" id="ARBA00060842"/>
    </source>
</evidence>
<evidence type="ECO:0000256" key="22">
    <source>
        <dbReference type="SAM" id="MobiDB-lite"/>
    </source>
</evidence>
<evidence type="ECO:0000256" key="5">
    <source>
        <dbReference type="ARBA" id="ARBA00022723"/>
    </source>
</evidence>
<dbReference type="InterPro" id="IPR026054">
    <property type="entry name" value="Nucleoporin"/>
</dbReference>
<dbReference type="CDD" id="cd12612">
    <property type="entry name" value="RRM2_SECp43"/>
    <property type="match status" value="1"/>
</dbReference>
<feature type="region of interest" description="Disordered" evidence="22">
    <location>
        <begin position="371"/>
        <end position="411"/>
    </location>
</feature>
<evidence type="ECO:0000256" key="17">
    <source>
        <dbReference type="ARBA" id="ARBA00068609"/>
    </source>
</evidence>
<keyword evidence="8" id="KW-0509">mRNA transport</keyword>
<feature type="compositionally biased region" description="Polar residues" evidence="22">
    <location>
        <begin position="806"/>
        <end position="823"/>
    </location>
</feature>
<keyword evidence="7 21" id="KW-0863">Zinc-finger</keyword>
<accession>A0A2I0TV73</accession>
<evidence type="ECO:0000256" key="6">
    <source>
        <dbReference type="ARBA" id="ARBA00022737"/>
    </source>
</evidence>
<dbReference type="PROSITE" id="PS01358">
    <property type="entry name" value="ZF_RANBP2_1"/>
    <property type="match status" value="2"/>
</dbReference>
<dbReference type="GO" id="GO:0017056">
    <property type="term" value="F:structural constituent of nuclear pore"/>
    <property type="evidence" value="ECO:0007669"/>
    <property type="project" value="TreeGrafter"/>
</dbReference>
<dbReference type="Proteomes" id="UP000233556">
    <property type="component" value="Unassembled WGS sequence"/>
</dbReference>
<dbReference type="SUPFAM" id="SSF54928">
    <property type="entry name" value="RNA-binding domain, RBD"/>
    <property type="match status" value="1"/>
</dbReference>
<dbReference type="InterPro" id="IPR012677">
    <property type="entry name" value="Nucleotide-bd_a/b_plait_sf"/>
</dbReference>
<dbReference type="AlphaFoldDB" id="A0A2I0TV73"/>
<dbReference type="GO" id="GO:0006405">
    <property type="term" value="P:RNA export from nucleus"/>
    <property type="evidence" value="ECO:0007669"/>
    <property type="project" value="TreeGrafter"/>
</dbReference>
<dbReference type="InterPro" id="IPR013913">
    <property type="entry name" value="Nup153_N"/>
</dbReference>
<evidence type="ECO:0000313" key="25">
    <source>
        <dbReference type="EMBL" id="PKU37689.1"/>
    </source>
</evidence>
<dbReference type="GO" id="GO:0003723">
    <property type="term" value="F:RNA binding"/>
    <property type="evidence" value="ECO:0007669"/>
    <property type="project" value="UniProtKB-UniRule"/>
</dbReference>
<dbReference type="Pfam" id="PF00076">
    <property type="entry name" value="RRM_1"/>
    <property type="match status" value="1"/>
</dbReference>
<dbReference type="SUPFAM" id="SSF90209">
    <property type="entry name" value="Ran binding protein zinc finger-like"/>
    <property type="match status" value="2"/>
</dbReference>
<organism evidence="25 26">
    <name type="scientific">Limosa lapponica baueri</name>
    <dbReference type="NCBI Taxonomy" id="1758121"/>
    <lineage>
        <taxon>Eukaryota</taxon>
        <taxon>Metazoa</taxon>
        <taxon>Chordata</taxon>
        <taxon>Craniata</taxon>
        <taxon>Vertebrata</taxon>
        <taxon>Euteleostomi</taxon>
        <taxon>Archelosauria</taxon>
        <taxon>Archosauria</taxon>
        <taxon>Dinosauria</taxon>
        <taxon>Saurischia</taxon>
        <taxon>Theropoda</taxon>
        <taxon>Coelurosauria</taxon>
        <taxon>Aves</taxon>
        <taxon>Neognathae</taxon>
        <taxon>Neoaves</taxon>
        <taxon>Charadriiformes</taxon>
        <taxon>Scolopacidae</taxon>
        <taxon>Limosa</taxon>
    </lineage>
</organism>
<feature type="domain" description="RanBP2-type" evidence="24">
    <location>
        <begin position="615"/>
        <end position="644"/>
    </location>
</feature>
<dbReference type="InterPro" id="IPR001876">
    <property type="entry name" value="Znf_RanBP2"/>
</dbReference>
<keyword evidence="6" id="KW-0677">Repeat</keyword>
<comment type="subcellular location">
    <subcellularLocation>
        <location evidence="2">Nucleus membrane</location>
    </subcellularLocation>
    <subcellularLocation>
        <location evidence="3">Nucleus</location>
        <location evidence="3">Nuclear pore complex</location>
    </subcellularLocation>
</comment>
<evidence type="ECO:0000256" key="11">
    <source>
        <dbReference type="ARBA" id="ARBA00023010"/>
    </source>
</evidence>
<gene>
    <name evidence="25" type="ORF">llap_12007</name>
</gene>
<proteinExistence type="inferred from homology"/>
<evidence type="ECO:0000256" key="13">
    <source>
        <dbReference type="ARBA" id="ARBA00023132"/>
    </source>
</evidence>
<dbReference type="PANTHER" id="PTHR23193:SF23">
    <property type="entry name" value="NUCLEAR PORE COMPLEX PROTEIN NUP153"/>
    <property type="match status" value="1"/>
</dbReference>
<evidence type="ECO:0000256" key="20">
    <source>
        <dbReference type="PROSITE-ProRule" id="PRU00176"/>
    </source>
</evidence>
<dbReference type="InterPro" id="IPR035979">
    <property type="entry name" value="RBD_domain_sf"/>
</dbReference>
<keyword evidence="14" id="KW-0472">Membrane</keyword>
<evidence type="ECO:0000256" key="9">
    <source>
        <dbReference type="ARBA" id="ARBA00022833"/>
    </source>
</evidence>
<feature type="region of interest" description="Disordered" evidence="22">
    <location>
        <begin position="239"/>
        <end position="261"/>
    </location>
</feature>
<evidence type="ECO:0000256" key="3">
    <source>
        <dbReference type="ARBA" id="ARBA00004567"/>
    </source>
</evidence>
<keyword evidence="12" id="KW-0238">DNA-binding</keyword>
<dbReference type="GO" id="GO:0008270">
    <property type="term" value="F:zinc ion binding"/>
    <property type="evidence" value="ECO:0007669"/>
    <property type="project" value="UniProtKB-KW"/>
</dbReference>
<dbReference type="FunFam" id="4.10.1060.10:FF:000001">
    <property type="entry name" value="Nuclear pore complex protein Nup153"/>
    <property type="match status" value="2"/>
</dbReference>
<dbReference type="PROSITE" id="PS50199">
    <property type="entry name" value="ZF_RANBP2_2"/>
    <property type="match status" value="2"/>
</dbReference>
<dbReference type="InterPro" id="IPR036443">
    <property type="entry name" value="Znf_RanBP2_sf"/>
</dbReference>
<dbReference type="OrthoDB" id="79830at2759"/>
<keyword evidence="26" id="KW-1185">Reference proteome</keyword>
<evidence type="ECO:0000256" key="10">
    <source>
        <dbReference type="ARBA" id="ARBA00022927"/>
    </source>
</evidence>
<dbReference type="Gene3D" id="4.10.1060.10">
    <property type="entry name" value="Zinc finger, RanBP2-type"/>
    <property type="match status" value="2"/>
</dbReference>
<dbReference type="GO" id="GO:0051028">
    <property type="term" value="P:mRNA transport"/>
    <property type="evidence" value="ECO:0007669"/>
    <property type="project" value="UniProtKB-KW"/>
</dbReference>
<feature type="domain" description="RRM" evidence="23">
    <location>
        <begin position="51"/>
        <end position="130"/>
    </location>
</feature>
<dbReference type="Gene3D" id="3.30.70.330">
    <property type="match status" value="1"/>
</dbReference>
<comment type="similarity">
    <text evidence="16">Belongs to the NUP153 family.</text>
</comment>
<evidence type="ECO:0000259" key="24">
    <source>
        <dbReference type="PROSITE" id="PS50199"/>
    </source>
</evidence>
<dbReference type="SMART" id="SM00547">
    <property type="entry name" value="ZnF_RBZ"/>
    <property type="match status" value="2"/>
</dbReference>
<keyword evidence="11" id="KW-0811">Translocation</keyword>
<dbReference type="GO" id="GO:0006606">
    <property type="term" value="P:protein import into nucleus"/>
    <property type="evidence" value="ECO:0007669"/>
    <property type="project" value="TreeGrafter"/>
</dbReference>
<keyword evidence="10" id="KW-0653">Protein transport</keyword>
<feature type="compositionally biased region" description="Basic and acidic residues" evidence="22">
    <location>
        <begin position="794"/>
        <end position="804"/>
    </location>
</feature>
<evidence type="ECO:0000313" key="26">
    <source>
        <dbReference type="Proteomes" id="UP000233556"/>
    </source>
</evidence>
<feature type="region of interest" description="Disordered" evidence="22">
    <location>
        <begin position="1098"/>
        <end position="1120"/>
    </location>
</feature>
<evidence type="ECO:0000259" key="23">
    <source>
        <dbReference type="PROSITE" id="PS50102"/>
    </source>
</evidence>
<dbReference type="EMBL" id="KZ507032">
    <property type="protein sequence ID" value="PKU37689.1"/>
    <property type="molecule type" value="Genomic_DNA"/>
</dbReference>
<feature type="region of interest" description="Disordered" evidence="22">
    <location>
        <begin position="789"/>
        <end position="823"/>
    </location>
</feature>
<reference evidence="26" key="2">
    <citation type="submission" date="2017-12" db="EMBL/GenBank/DDBJ databases">
        <title>Genome sequence of the Bar-tailed Godwit (Limosa lapponica baueri).</title>
        <authorList>
            <person name="Lima N.C.B."/>
            <person name="Parody-Merino A.M."/>
            <person name="Battley P.F."/>
            <person name="Fidler A.E."/>
            <person name="Prosdocimi F."/>
        </authorList>
    </citation>
    <scope>NUCLEOTIDE SEQUENCE [LARGE SCALE GENOMIC DNA]</scope>
</reference>
<keyword evidence="5" id="KW-0479">Metal-binding</keyword>
<dbReference type="SMART" id="SM00360">
    <property type="entry name" value="RRM"/>
    <property type="match status" value="1"/>
</dbReference>
<feature type="compositionally biased region" description="Polar residues" evidence="22">
    <location>
        <begin position="249"/>
        <end position="258"/>
    </location>
</feature>
<dbReference type="GO" id="GO:0031965">
    <property type="term" value="C:nuclear membrane"/>
    <property type="evidence" value="ECO:0007669"/>
    <property type="project" value="UniProtKB-SubCell"/>
</dbReference>
<evidence type="ECO:0000256" key="14">
    <source>
        <dbReference type="ARBA" id="ARBA00023136"/>
    </source>
</evidence>
<keyword evidence="4" id="KW-0813">Transport</keyword>
<feature type="domain" description="RanBP2-type" evidence="24">
    <location>
        <begin position="685"/>
        <end position="714"/>
    </location>
</feature>
<name>A0A2I0TV73_LIMLA</name>
<evidence type="ECO:0000256" key="8">
    <source>
        <dbReference type="ARBA" id="ARBA00022816"/>
    </source>
</evidence>
<sequence>MASQDLMAKKRECLQAYSWWRTPQKKRKKKNKIKPGRIEFVPSSSAARPDYSIFVGELTPEVDDFQLYDYFLKRYPSCIDCKIATDLLGYSRGYAFVRFGEQGDQMRALQDCQNAPGLGGKRIRLSIGISKRSEDECVDRNESTNQEESPVNYHHDYANEDTIVIDGRVTPESARINLEEPSTSRSALNFSDVLTRPSLHRSHLNCTMLDSTVPHCQPSTSSSLGIGSPGLSLVKEIKDSTSQHDDDNISTTSGFSSRASDKVNCNLGEREETREVKLEIPDDDCDAKRIPSSVSSPLSSPVDRGVQLNITSFQSKRKQMESQHPPVQKLVTPKAISLSVSRTQYFKPSLTPATDSSKIQQRVDIKHKGMREKSFPAEQRVKPSESNLTYPKFSTPASNGLSSGGVGGGGKMRRERGVHYISKPGQEQEEVEEPVLPKVPLPISTASLPSFNFSFLASSTVSSSPSTVSTAVMNKVNLSCILRIRLQDEYTSASLHVNFFHGARESNQRFTSEKTHSSTSAQPVTSTVVYTRPAISSFSAGKDSSKQASSFWQSDTYDPCLQNKPTDGKCVTCQAAKVSTVESTKQTISSSQCVTSKAAVPTAGTLGFEDKFKTAPNTWDCDTCLVQNKPEATKCIACETPKPGTGVMPALTLPVVTDSSVTVTSSSSSTDTTATLGFGDKFKKPKGSWDCAVCLVFNKAEDSKCIACQSEKPGFGTPTVSTNAAMPSFTFGVQSSSSESSHTLGSTGNFKFGEQGSFKFGVASEPASSNTVTGGFKFPTGSGDFKFGVSSSDSKSEDSKKEGKSNSFTFGLPSTSSQAPSTFQFGTASLGQQEKKEEPVLGGFGFGTSSTSSIATSENKTGVSGFTFGTVAEKEVASPALAFKKSDEKKDETLSTKGGFSFGNVESAPASQFVLGRTEEKQDSVTSAAPLAFGKKADNEELKAQPIFSAGTAEHTKEESTAKPIFNFSFVKPSEKETDQAKPSFAFGAQTSTSDQGAAKPSFSFLSSSSSSTVVPTTSANSSSVFGSAISSSNPQPVPAPFVFGQPSNTVSSSVFGNSAESTASQSFGFSQENKPATTSSSTGTALASFLFGSGASSTNTASSGFTFGATTTSSSTGTC</sequence>
<dbReference type="InterPro" id="IPR034510">
    <property type="entry name" value="SECp43_RRM2"/>
</dbReference>
<keyword evidence="20" id="KW-0694">RNA-binding</keyword>
<dbReference type="GO" id="GO:0005643">
    <property type="term" value="C:nuclear pore"/>
    <property type="evidence" value="ECO:0007669"/>
    <property type="project" value="UniProtKB-SubCell"/>
</dbReference>
<keyword evidence="15" id="KW-0539">Nucleus</keyword>
<dbReference type="PROSITE" id="PS50102">
    <property type="entry name" value="RRM"/>
    <property type="match status" value="1"/>
</dbReference>
<evidence type="ECO:0000256" key="1">
    <source>
        <dbReference type="ARBA" id="ARBA00001947"/>
    </source>
</evidence>
<dbReference type="InterPro" id="IPR000504">
    <property type="entry name" value="RRM_dom"/>
</dbReference>
<keyword evidence="13" id="KW-0906">Nuclear pore complex</keyword>
<protein>
    <recommendedName>
        <fullName evidence="17">Nuclear pore complex protein Nup153</fullName>
    </recommendedName>
    <alternativeName>
        <fullName evidence="19">153 kDa nucleoporin</fullName>
    </alternativeName>
    <alternativeName>
        <fullName evidence="18">Nucleoporin Nup153</fullName>
    </alternativeName>
</protein>
<dbReference type="Pfam" id="PF00641">
    <property type="entry name" value="Zn_ribbon_RanBP"/>
    <property type="match status" value="2"/>
</dbReference>
<keyword evidence="9" id="KW-0862">Zinc</keyword>